<dbReference type="SUPFAM" id="SSF81799">
    <property type="entry name" value="Putative methyltransferase TM0872, insert domain"/>
    <property type="match status" value="1"/>
</dbReference>
<comment type="subcellular location">
    <subcellularLocation>
        <location evidence="6">Cytoplasm</location>
    </subcellularLocation>
</comment>
<keyword evidence="2 6" id="KW-0698">rRNA processing</keyword>
<keyword evidence="4 6" id="KW-0808">Transferase</keyword>
<sequence>MPAVRMVKRPDSEQHKGGSTEFSLHVPVMLKEVCVLAASVYPLSLYIDCTLGAGGHAEALLSEHPQLCCIGIDADPDACARASARLSPFSNRLSVVNAYYDDALADLCNAESQKKMIGTGVGGACGGSGEVRASFILFDLGLSKYQLSSSGRGFSFSADEPLDMRFSPDTPASAEDIVNQLSEMKLADLIYNYGEERYSRRIARAIVETRKKEHIRTASRLASIIAESVPPQYRYGHIHPATRTFQALRIAVNDELGRIERALADALNLLSPGGLCAVIAFHSLEDRIVKHFFAEKAKTGQFSLEWKKPKEPSEEELRRNPPSRSAKFRAIRARGNEVKA</sequence>
<feature type="compositionally biased region" description="Basic and acidic residues" evidence="7">
    <location>
        <begin position="305"/>
        <end position="319"/>
    </location>
</feature>
<reference evidence="8" key="1">
    <citation type="submission" date="2017-02" db="EMBL/GenBank/DDBJ databases">
        <authorList>
            <person name="Regsiter A."/>
            <person name="William W."/>
        </authorList>
    </citation>
    <scope>NUCLEOTIDE SEQUENCE</scope>
    <source>
        <strain evidence="8">BdmA 4</strain>
    </source>
</reference>
<dbReference type="PANTHER" id="PTHR11265:SF0">
    <property type="entry name" value="12S RRNA N4-METHYLCYTIDINE METHYLTRANSFERASE"/>
    <property type="match status" value="1"/>
</dbReference>
<feature type="binding site" evidence="6">
    <location>
        <position position="139"/>
    </location>
    <ligand>
        <name>S-adenosyl-L-methionine</name>
        <dbReference type="ChEBI" id="CHEBI:59789"/>
    </ligand>
</feature>
<evidence type="ECO:0000256" key="5">
    <source>
        <dbReference type="ARBA" id="ARBA00022691"/>
    </source>
</evidence>
<evidence type="ECO:0000256" key="6">
    <source>
        <dbReference type="HAMAP-Rule" id="MF_01007"/>
    </source>
</evidence>
<dbReference type="EC" id="2.1.1.199" evidence="6"/>
<keyword evidence="6" id="KW-0963">Cytoplasm</keyword>
<comment type="catalytic activity">
    <reaction evidence="6">
        <text>cytidine(1402) in 16S rRNA + S-adenosyl-L-methionine = N(4)-methylcytidine(1402) in 16S rRNA + S-adenosyl-L-homocysteine + H(+)</text>
        <dbReference type="Rhea" id="RHEA:42928"/>
        <dbReference type="Rhea" id="RHEA-COMP:10286"/>
        <dbReference type="Rhea" id="RHEA-COMP:10287"/>
        <dbReference type="ChEBI" id="CHEBI:15378"/>
        <dbReference type="ChEBI" id="CHEBI:57856"/>
        <dbReference type="ChEBI" id="CHEBI:59789"/>
        <dbReference type="ChEBI" id="CHEBI:74506"/>
        <dbReference type="ChEBI" id="CHEBI:82748"/>
        <dbReference type="EC" id="2.1.1.199"/>
    </reaction>
</comment>
<feature type="binding site" evidence="6">
    <location>
        <position position="146"/>
    </location>
    <ligand>
        <name>S-adenosyl-L-methionine</name>
        <dbReference type="ChEBI" id="CHEBI:59789"/>
    </ligand>
</feature>
<protein>
    <recommendedName>
        <fullName evidence="6">Ribosomal RNA small subunit methyltransferase H</fullName>
        <ecNumber evidence="6">2.1.1.199</ecNumber>
    </recommendedName>
    <alternativeName>
        <fullName evidence="6">16S rRNA m(4)C1402 methyltransferase</fullName>
    </alternativeName>
    <alternativeName>
        <fullName evidence="6">rRNA (cytosine-N(4)-)-methyltransferase RsmH</fullName>
    </alternativeName>
</protein>
<evidence type="ECO:0000313" key="8">
    <source>
        <dbReference type="EMBL" id="SLM19440.1"/>
    </source>
</evidence>
<dbReference type="SUPFAM" id="SSF53335">
    <property type="entry name" value="S-adenosyl-L-methionine-dependent methyltransferases"/>
    <property type="match status" value="1"/>
</dbReference>
<feature type="binding site" evidence="6">
    <location>
        <begin position="54"/>
        <end position="56"/>
    </location>
    <ligand>
        <name>S-adenosyl-L-methionine</name>
        <dbReference type="ChEBI" id="CHEBI:59789"/>
    </ligand>
</feature>
<evidence type="ECO:0000256" key="7">
    <source>
        <dbReference type="SAM" id="MobiDB-lite"/>
    </source>
</evidence>
<keyword evidence="5 6" id="KW-0949">S-adenosyl-L-methionine</keyword>
<feature type="binding site" evidence="6">
    <location>
        <position position="73"/>
    </location>
    <ligand>
        <name>S-adenosyl-L-methionine</name>
        <dbReference type="ChEBI" id="CHEBI:59789"/>
    </ligand>
</feature>
<dbReference type="GO" id="GO:0070475">
    <property type="term" value="P:rRNA base methylation"/>
    <property type="evidence" value="ECO:0007669"/>
    <property type="project" value="UniProtKB-UniRule"/>
</dbReference>
<dbReference type="PIRSF" id="PIRSF004486">
    <property type="entry name" value="MraW"/>
    <property type="match status" value="1"/>
</dbReference>
<evidence type="ECO:0000256" key="2">
    <source>
        <dbReference type="ARBA" id="ARBA00022552"/>
    </source>
</evidence>
<dbReference type="InterPro" id="IPR002903">
    <property type="entry name" value="RsmH"/>
</dbReference>
<dbReference type="GO" id="GO:0005737">
    <property type="term" value="C:cytoplasm"/>
    <property type="evidence" value="ECO:0007669"/>
    <property type="project" value="UniProtKB-SubCell"/>
</dbReference>
<dbReference type="EMBL" id="FWDO01000005">
    <property type="protein sequence ID" value="SLM19440.1"/>
    <property type="molecule type" value="Genomic_DNA"/>
</dbReference>
<accession>A0A3P3XT36</accession>
<dbReference type="PANTHER" id="PTHR11265">
    <property type="entry name" value="S-ADENOSYL-METHYLTRANSFERASE MRAW"/>
    <property type="match status" value="1"/>
</dbReference>
<comment type="function">
    <text evidence="6">Specifically methylates the N4 position of cytidine in position 1402 (C1402) of 16S rRNA.</text>
</comment>
<proteinExistence type="inferred from homology"/>
<feature type="binding site" evidence="6">
    <location>
        <position position="100"/>
    </location>
    <ligand>
        <name>S-adenosyl-L-methionine</name>
        <dbReference type="ChEBI" id="CHEBI:59789"/>
    </ligand>
</feature>
<evidence type="ECO:0000256" key="4">
    <source>
        <dbReference type="ARBA" id="ARBA00022679"/>
    </source>
</evidence>
<dbReference type="AlphaFoldDB" id="A0A3P3XT36"/>
<dbReference type="GO" id="GO:0071424">
    <property type="term" value="F:rRNA (cytosine-N4-)-methyltransferase activity"/>
    <property type="evidence" value="ECO:0007669"/>
    <property type="project" value="UniProtKB-UniRule"/>
</dbReference>
<evidence type="ECO:0000256" key="1">
    <source>
        <dbReference type="ARBA" id="ARBA00010396"/>
    </source>
</evidence>
<evidence type="ECO:0000256" key="3">
    <source>
        <dbReference type="ARBA" id="ARBA00022603"/>
    </source>
</evidence>
<keyword evidence="3 6" id="KW-0489">Methyltransferase</keyword>
<dbReference type="Gene3D" id="1.10.150.170">
    <property type="entry name" value="Putative methyltransferase TM0872, insert domain"/>
    <property type="match status" value="1"/>
</dbReference>
<gene>
    <name evidence="6 8" type="primary">rsmH</name>
    <name evidence="8" type="ORF">SPIRO4BDMA_50955</name>
</gene>
<dbReference type="NCBIfam" id="TIGR00006">
    <property type="entry name" value="16S rRNA (cytosine(1402)-N(4))-methyltransferase RsmH"/>
    <property type="match status" value="1"/>
</dbReference>
<dbReference type="InterPro" id="IPR029063">
    <property type="entry name" value="SAM-dependent_MTases_sf"/>
</dbReference>
<organism evidence="8">
    <name type="scientific">uncultured spirochete</name>
    <dbReference type="NCBI Taxonomy" id="156406"/>
    <lineage>
        <taxon>Bacteria</taxon>
        <taxon>Pseudomonadati</taxon>
        <taxon>Spirochaetota</taxon>
        <taxon>Spirochaetia</taxon>
        <taxon>Spirochaetales</taxon>
        <taxon>environmental samples</taxon>
    </lineage>
</organism>
<dbReference type="Pfam" id="PF01795">
    <property type="entry name" value="Methyltransf_5"/>
    <property type="match status" value="1"/>
</dbReference>
<name>A0A3P3XT36_9SPIR</name>
<comment type="similarity">
    <text evidence="1 6">Belongs to the methyltransferase superfamily. RsmH family.</text>
</comment>
<dbReference type="HAMAP" id="MF_01007">
    <property type="entry name" value="16SrRNA_methyltr_H"/>
    <property type="match status" value="1"/>
</dbReference>
<feature type="region of interest" description="Disordered" evidence="7">
    <location>
        <begin position="304"/>
        <end position="340"/>
    </location>
</feature>
<dbReference type="InterPro" id="IPR023397">
    <property type="entry name" value="SAM-dep_MeTrfase_MraW_recog"/>
</dbReference>
<dbReference type="Gene3D" id="3.40.50.150">
    <property type="entry name" value="Vaccinia Virus protein VP39"/>
    <property type="match status" value="1"/>
</dbReference>